<keyword evidence="3 8" id="KW-0349">Heme</keyword>
<keyword evidence="9" id="KW-1133">Transmembrane helix</keyword>
<dbReference type="Proteomes" id="UP000187406">
    <property type="component" value="Unassembled WGS sequence"/>
</dbReference>
<evidence type="ECO:0000256" key="9">
    <source>
        <dbReference type="SAM" id="Phobius"/>
    </source>
</evidence>
<comment type="cofactor">
    <cofactor evidence="1 8">
        <name>heme</name>
        <dbReference type="ChEBI" id="CHEBI:30413"/>
    </cofactor>
</comment>
<dbReference type="GO" id="GO:0020037">
    <property type="term" value="F:heme binding"/>
    <property type="evidence" value="ECO:0007669"/>
    <property type="project" value="InterPro"/>
</dbReference>
<accession>A0A1Q3CA56</accession>
<organism evidence="10 11">
    <name type="scientific">Cephalotus follicularis</name>
    <name type="common">Albany pitcher plant</name>
    <dbReference type="NCBI Taxonomy" id="3775"/>
    <lineage>
        <taxon>Eukaryota</taxon>
        <taxon>Viridiplantae</taxon>
        <taxon>Streptophyta</taxon>
        <taxon>Embryophyta</taxon>
        <taxon>Tracheophyta</taxon>
        <taxon>Spermatophyta</taxon>
        <taxon>Magnoliopsida</taxon>
        <taxon>eudicotyledons</taxon>
        <taxon>Gunneridae</taxon>
        <taxon>Pentapetalae</taxon>
        <taxon>rosids</taxon>
        <taxon>fabids</taxon>
        <taxon>Oxalidales</taxon>
        <taxon>Cephalotaceae</taxon>
        <taxon>Cephalotus</taxon>
    </lineage>
</organism>
<dbReference type="Gene3D" id="1.10.630.10">
    <property type="entry name" value="Cytochrome P450"/>
    <property type="match status" value="1"/>
</dbReference>
<dbReference type="Pfam" id="PF00067">
    <property type="entry name" value="p450"/>
    <property type="match status" value="1"/>
</dbReference>
<evidence type="ECO:0000256" key="1">
    <source>
        <dbReference type="ARBA" id="ARBA00001971"/>
    </source>
</evidence>
<name>A0A1Q3CA56_CEPFO</name>
<dbReference type="AlphaFoldDB" id="A0A1Q3CA56"/>
<evidence type="ECO:0000256" key="8">
    <source>
        <dbReference type="PIRSR" id="PIRSR602401-1"/>
    </source>
</evidence>
<feature type="transmembrane region" description="Helical" evidence="9">
    <location>
        <begin position="12"/>
        <end position="37"/>
    </location>
</feature>
<evidence type="ECO:0000313" key="10">
    <source>
        <dbReference type="EMBL" id="GAV77095.1"/>
    </source>
</evidence>
<evidence type="ECO:0000256" key="5">
    <source>
        <dbReference type="ARBA" id="ARBA00023002"/>
    </source>
</evidence>
<sequence length="499" mass="56909">MDFQASSWLQSMHTMFCVSFFSFAILFSFFSLLIYLLRVKPWCSCKNCQAYVTSSWSKDFDNLCDWYTHLLRKSPTGTIHIHVLGNTITANPENVEYILKTRFDNYPKGKQFSVLLGDLLGQGIFAVDGESWKFQRKMASLELGSFSIRSYALDLVTSEIQCRLIPLLSSFAGNNMVLDLQDTFLRFSFDNICKFSFGLDPGCLKLSYPISNFAVAFDTASNLLAERARAVLPIIWKFKRMLNLGSEKKLKEAIKIVRALAEEMIQQRRKMGFTNKNDLLSRFMGSINDDKYLLDIVVSFLLAGRDTVASGLTSFFSLLSRNPQVELAIREEADQIMKPNQDIASFEELRDMHYLNASVYESLRLYPPVQFDSKFCQQDDVLPDGTFVRKGTRVTYHPYAMGRMDSIWGSDCLEFKPERWLKHGKFVPQNPYKYPVFQAGLRVCLGKELALMEMKSVALALVRRFNIRVSDPNQDPLSAPGLTASFRGGLPVVVHERSV</sequence>
<dbReference type="CDD" id="cd11064">
    <property type="entry name" value="CYP86A"/>
    <property type="match status" value="1"/>
</dbReference>
<evidence type="ECO:0000313" key="11">
    <source>
        <dbReference type="Proteomes" id="UP000187406"/>
    </source>
</evidence>
<comment type="caution">
    <text evidence="10">The sequence shown here is derived from an EMBL/GenBank/DDBJ whole genome shotgun (WGS) entry which is preliminary data.</text>
</comment>
<reference evidence="11" key="1">
    <citation type="submission" date="2016-04" db="EMBL/GenBank/DDBJ databases">
        <title>Cephalotus genome sequencing.</title>
        <authorList>
            <person name="Fukushima K."/>
            <person name="Hasebe M."/>
            <person name="Fang X."/>
        </authorList>
    </citation>
    <scope>NUCLEOTIDE SEQUENCE [LARGE SCALE GENOMIC DNA]</scope>
    <source>
        <strain evidence="11">cv. St1</strain>
    </source>
</reference>
<gene>
    <name evidence="10" type="ORF">CFOL_v3_20567</name>
</gene>
<dbReference type="PRINTS" id="PR00385">
    <property type="entry name" value="P450"/>
</dbReference>
<dbReference type="PANTHER" id="PTHR24296">
    <property type="entry name" value="CYTOCHROME P450"/>
    <property type="match status" value="1"/>
</dbReference>
<dbReference type="GO" id="GO:0004497">
    <property type="term" value="F:monooxygenase activity"/>
    <property type="evidence" value="ECO:0007669"/>
    <property type="project" value="UniProtKB-KW"/>
</dbReference>
<proteinExistence type="inferred from homology"/>
<dbReference type="OrthoDB" id="1470350at2759"/>
<evidence type="ECO:0000256" key="7">
    <source>
        <dbReference type="ARBA" id="ARBA00023033"/>
    </source>
</evidence>
<dbReference type="GO" id="GO:0016705">
    <property type="term" value="F:oxidoreductase activity, acting on paired donors, with incorporation or reduction of molecular oxygen"/>
    <property type="evidence" value="ECO:0007669"/>
    <property type="project" value="InterPro"/>
</dbReference>
<dbReference type="GO" id="GO:0005506">
    <property type="term" value="F:iron ion binding"/>
    <property type="evidence" value="ECO:0007669"/>
    <property type="project" value="InterPro"/>
</dbReference>
<evidence type="ECO:0000256" key="4">
    <source>
        <dbReference type="ARBA" id="ARBA00022723"/>
    </source>
</evidence>
<evidence type="ECO:0000256" key="3">
    <source>
        <dbReference type="ARBA" id="ARBA00022617"/>
    </source>
</evidence>
<dbReference type="EMBL" id="BDDD01001571">
    <property type="protein sequence ID" value="GAV77095.1"/>
    <property type="molecule type" value="Genomic_DNA"/>
</dbReference>
<keyword evidence="9" id="KW-0812">Transmembrane</keyword>
<dbReference type="InterPro" id="IPR002401">
    <property type="entry name" value="Cyt_P450_E_grp-I"/>
</dbReference>
<dbReference type="InterPro" id="IPR036396">
    <property type="entry name" value="Cyt_P450_sf"/>
</dbReference>
<dbReference type="InParanoid" id="A0A1Q3CA56"/>
<evidence type="ECO:0000256" key="6">
    <source>
        <dbReference type="ARBA" id="ARBA00023004"/>
    </source>
</evidence>
<dbReference type="SUPFAM" id="SSF48264">
    <property type="entry name" value="Cytochrome P450"/>
    <property type="match status" value="1"/>
</dbReference>
<dbReference type="STRING" id="3775.A0A1Q3CA56"/>
<dbReference type="InterPro" id="IPR001128">
    <property type="entry name" value="Cyt_P450"/>
</dbReference>
<feature type="binding site" description="axial binding residue" evidence="8">
    <location>
        <position position="444"/>
    </location>
    <ligand>
        <name>heme</name>
        <dbReference type="ChEBI" id="CHEBI:30413"/>
    </ligand>
    <ligandPart>
        <name>Fe</name>
        <dbReference type="ChEBI" id="CHEBI:18248"/>
    </ligandPart>
</feature>
<dbReference type="PRINTS" id="PR00463">
    <property type="entry name" value="EP450I"/>
</dbReference>
<keyword evidence="6 8" id="KW-0408">Iron</keyword>
<comment type="similarity">
    <text evidence="2">Belongs to the cytochrome P450 family.</text>
</comment>
<protein>
    <submittedName>
        <fullName evidence="10">p450 domain-containing protein</fullName>
    </submittedName>
</protein>
<dbReference type="FunCoup" id="A0A1Q3CA56">
    <property type="interactions" value="85"/>
</dbReference>
<keyword evidence="5" id="KW-0560">Oxidoreductase</keyword>
<keyword evidence="9" id="KW-0472">Membrane</keyword>
<keyword evidence="4 8" id="KW-0479">Metal-binding</keyword>
<dbReference type="SMR" id="A0A1Q3CA56"/>
<keyword evidence="11" id="KW-1185">Reference proteome</keyword>
<evidence type="ECO:0000256" key="2">
    <source>
        <dbReference type="ARBA" id="ARBA00010617"/>
    </source>
</evidence>
<keyword evidence="7" id="KW-0503">Monooxygenase</keyword>